<comment type="caution">
    <text evidence="1">The sequence shown here is derived from an EMBL/GenBank/DDBJ whole genome shotgun (WGS) entry which is preliminary data.</text>
</comment>
<sequence length="98" mass="10526">MRCTQAWSFRARADGRGGRANGGGACENEAETEEAKGVREGEDARTPRHPELLELDSPEYAGKLANRWVVERLLAMGGVRLAGVLTDILADVAGDMQA</sequence>
<reference evidence="1" key="1">
    <citation type="submission" date="2022-08" db="EMBL/GenBank/DDBJ databases">
        <title>Genome Sequence of Pycnoporus sanguineus.</title>
        <authorList>
            <person name="Buettner E."/>
        </authorList>
    </citation>
    <scope>NUCLEOTIDE SEQUENCE</scope>
    <source>
        <strain evidence="1">CG-C14</strain>
    </source>
</reference>
<accession>A0ACC1PSE2</accession>
<keyword evidence="2" id="KW-1185">Reference proteome</keyword>
<dbReference type="Proteomes" id="UP001144978">
    <property type="component" value="Unassembled WGS sequence"/>
</dbReference>
<gene>
    <name evidence="1" type="ORF">NUW54_g6561</name>
</gene>
<dbReference type="EMBL" id="JANSHE010001765">
    <property type="protein sequence ID" value="KAJ3001231.1"/>
    <property type="molecule type" value="Genomic_DNA"/>
</dbReference>
<protein>
    <submittedName>
        <fullName evidence="1">Uncharacterized protein</fullName>
    </submittedName>
</protein>
<organism evidence="1 2">
    <name type="scientific">Trametes sanguinea</name>
    <dbReference type="NCBI Taxonomy" id="158606"/>
    <lineage>
        <taxon>Eukaryota</taxon>
        <taxon>Fungi</taxon>
        <taxon>Dikarya</taxon>
        <taxon>Basidiomycota</taxon>
        <taxon>Agaricomycotina</taxon>
        <taxon>Agaricomycetes</taxon>
        <taxon>Polyporales</taxon>
        <taxon>Polyporaceae</taxon>
        <taxon>Trametes</taxon>
    </lineage>
</organism>
<evidence type="ECO:0000313" key="1">
    <source>
        <dbReference type="EMBL" id="KAJ3001231.1"/>
    </source>
</evidence>
<proteinExistence type="predicted"/>
<name>A0ACC1PSE2_9APHY</name>
<evidence type="ECO:0000313" key="2">
    <source>
        <dbReference type="Proteomes" id="UP001144978"/>
    </source>
</evidence>